<dbReference type="WBParaSite" id="nRc.2.0.1.t06820-RA">
    <property type="protein sequence ID" value="nRc.2.0.1.t06820-RA"/>
    <property type="gene ID" value="nRc.2.0.1.g06820"/>
</dbReference>
<proteinExistence type="predicted"/>
<dbReference type="Proteomes" id="UP000887565">
    <property type="component" value="Unplaced"/>
</dbReference>
<organism evidence="2 3">
    <name type="scientific">Romanomermis culicivorax</name>
    <name type="common">Nematode worm</name>
    <dbReference type="NCBI Taxonomy" id="13658"/>
    <lineage>
        <taxon>Eukaryota</taxon>
        <taxon>Metazoa</taxon>
        <taxon>Ecdysozoa</taxon>
        <taxon>Nematoda</taxon>
        <taxon>Enoplea</taxon>
        <taxon>Dorylaimia</taxon>
        <taxon>Mermithida</taxon>
        <taxon>Mermithoidea</taxon>
        <taxon>Mermithidae</taxon>
        <taxon>Romanomermis</taxon>
    </lineage>
</organism>
<dbReference type="AlphaFoldDB" id="A0A915HYA6"/>
<protein>
    <submittedName>
        <fullName evidence="3">Uncharacterized protein</fullName>
    </submittedName>
</protein>
<reference evidence="3" key="1">
    <citation type="submission" date="2022-11" db="UniProtKB">
        <authorList>
            <consortium name="WormBaseParasite"/>
        </authorList>
    </citation>
    <scope>IDENTIFICATION</scope>
</reference>
<sequence>MPKASTGKKQRQDWNRQLIYVVCHMSVEILRRKTRNWPKNSIFDHAQSCQAGSTAASRNEAEPTTTNDAAPQANKAIEQKMDVLLAQMDLLNEMFQQMREYLDI</sequence>
<keyword evidence="2" id="KW-1185">Reference proteome</keyword>
<evidence type="ECO:0000313" key="3">
    <source>
        <dbReference type="WBParaSite" id="nRc.2.0.1.t06820-RA"/>
    </source>
</evidence>
<accession>A0A915HYA6</accession>
<feature type="compositionally biased region" description="Polar residues" evidence="1">
    <location>
        <begin position="48"/>
        <end position="69"/>
    </location>
</feature>
<evidence type="ECO:0000256" key="1">
    <source>
        <dbReference type="SAM" id="MobiDB-lite"/>
    </source>
</evidence>
<feature type="region of interest" description="Disordered" evidence="1">
    <location>
        <begin position="48"/>
        <end position="73"/>
    </location>
</feature>
<name>A0A915HYA6_ROMCU</name>
<evidence type="ECO:0000313" key="2">
    <source>
        <dbReference type="Proteomes" id="UP000887565"/>
    </source>
</evidence>